<keyword evidence="2" id="KW-1185">Reference proteome</keyword>
<dbReference type="EMBL" id="CP021331">
    <property type="protein sequence ID" value="AVX05935.1"/>
    <property type="molecule type" value="Genomic_DNA"/>
</dbReference>
<geneLocation type="plasmid" evidence="2">
    <name>phl2708x3</name>
</geneLocation>
<protein>
    <submittedName>
        <fullName evidence="1">Uncharacterized protein</fullName>
    </submittedName>
</protein>
<keyword evidence="1" id="KW-0614">Plasmid</keyword>
<dbReference type="Proteomes" id="UP000258927">
    <property type="component" value="Plasmid pHL2708X3"/>
</dbReference>
<evidence type="ECO:0000313" key="2">
    <source>
        <dbReference type="Proteomes" id="UP000258927"/>
    </source>
</evidence>
<sequence>MVKPTRNSVAFFSKPFKLPGFDSIQPAGAYKINSSLSRQQYRENPKPWTVSIHVRLRPKFPNRGQQFSFVVALTNCADVRAKNMLSGNELANLFFDRIQADPAVKLLMDYNESSGLQLQHLILGAPKHVAVSCVIDPIHQIRANLDNFPIQVAENEGMPSLTN</sequence>
<name>A0A2R4MIU7_9HYPH</name>
<organism evidence="1 2">
    <name type="scientific">Maritalea myrionectae</name>
    <dbReference type="NCBI Taxonomy" id="454601"/>
    <lineage>
        <taxon>Bacteria</taxon>
        <taxon>Pseudomonadati</taxon>
        <taxon>Pseudomonadota</taxon>
        <taxon>Alphaproteobacteria</taxon>
        <taxon>Hyphomicrobiales</taxon>
        <taxon>Devosiaceae</taxon>
        <taxon>Maritalea</taxon>
    </lineage>
</organism>
<evidence type="ECO:0000313" key="1">
    <source>
        <dbReference type="EMBL" id="AVX05935.1"/>
    </source>
</evidence>
<accession>A0A2R4MIU7</accession>
<proteinExistence type="predicted"/>
<reference evidence="1 2" key="1">
    <citation type="submission" date="2017-05" db="EMBL/GenBank/DDBJ databases">
        <title>Genome Analysis of Maritalea myrionectae HL2708#5.</title>
        <authorList>
            <consortium name="Cotde Inc.-PKNU"/>
            <person name="Jang D."/>
            <person name="Oh H.-M."/>
        </authorList>
    </citation>
    <scope>NUCLEOTIDE SEQUENCE [LARGE SCALE GENOMIC DNA]</scope>
    <source>
        <strain evidence="1 2">HL2708#5</strain>
        <plasmid evidence="2">phl2708x3</plasmid>
    </source>
</reference>
<dbReference type="KEGG" id="mmyr:MXMO3_03432"/>
<dbReference type="RefSeq" id="WP_162889344.1">
    <property type="nucleotide sequence ID" value="NZ_CP021331.1"/>
</dbReference>
<dbReference type="AlphaFoldDB" id="A0A2R4MIU7"/>
<gene>
    <name evidence="1" type="ORF">MXMO3_03432</name>
</gene>